<feature type="region of interest" description="Disordered" evidence="1">
    <location>
        <begin position="117"/>
        <end position="136"/>
    </location>
</feature>
<name>A0AAW2CIE7_9ROSI</name>
<dbReference type="AlphaFoldDB" id="A0AAW2CIE7"/>
<protein>
    <submittedName>
        <fullName evidence="2">Uncharacterized protein</fullName>
    </submittedName>
</protein>
<evidence type="ECO:0000313" key="2">
    <source>
        <dbReference type="EMBL" id="KAK9997985.1"/>
    </source>
</evidence>
<reference evidence="2 3" key="1">
    <citation type="submission" date="2024-01" db="EMBL/GenBank/DDBJ databases">
        <title>A telomere-to-telomere, gap-free genome of sweet tea (Lithocarpus litseifolius).</title>
        <authorList>
            <person name="Zhou J."/>
        </authorList>
    </citation>
    <scope>NUCLEOTIDE SEQUENCE [LARGE SCALE GENOMIC DNA]</scope>
    <source>
        <strain evidence="2">Zhou-2022a</strain>
        <tissue evidence="2">Leaf</tissue>
    </source>
</reference>
<organism evidence="2 3">
    <name type="scientific">Lithocarpus litseifolius</name>
    <dbReference type="NCBI Taxonomy" id="425828"/>
    <lineage>
        <taxon>Eukaryota</taxon>
        <taxon>Viridiplantae</taxon>
        <taxon>Streptophyta</taxon>
        <taxon>Embryophyta</taxon>
        <taxon>Tracheophyta</taxon>
        <taxon>Spermatophyta</taxon>
        <taxon>Magnoliopsida</taxon>
        <taxon>eudicotyledons</taxon>
        <taxon>Gunneridae</taxon>
        <taxon>Pentapetalae</taxon>
        <taxon>rosids</taxon>
        <taxon>fabids</taxon>
        <taxon>Fagales</taxon>
        <taxon>Fagaceae</taxon>
        <taxon>Lithocarpus</taxon>
    </lineage>
</organism>
<sequence>MKGKEVLIYKRLIPKFKGTIAPLRSSKHIPTLTWVQESNGRHLVKVDVTPQEEILQEEIPQEEISPEEMATPIDDALVQKICKVLEDQGEVLKKMGSRLIKLEESKIKKLVHVEINEEEEKEDWDERDKTNYERKK</sequence>
<proteinExistence type="predicted"/>
<feature type="compositionally biased region" description="Basic and acidic residues" evidence="1">
    <location>
        <begin position="124"/>
        <end position="136"/>
    </location>
</feature>
<evidence type="ECO:0000313" key="3">
    <source>
        <dbReference type="Proteomes" id="UP001459277"/>
    </source>
</evidence>
<comment type="caution">
    <text evidence="2">The sequence shown here is derived from an EMBL/GenBank/DDBJ whole genome shotgun (WGS) entry which is preliminary data.</text>
</comment>
<dbReference type="EMBL" id="JAZDWU010000006">
    <property type="protein sequence ID" value="KAK9997985.1"/>
    <property type="molecule type" value="Genomic_DNA"/>
</dbReference>
<keyword evidence="3" id="KW-1185">Reference proteome</keyword>
<evidence type="ECO:0000256" key="1">
    <source>
        <dbReference type="SAM" id="MobiDB-lite"/>
    </source>
</evidence>
<dbReference type="Proteomes" id="UP001459277">
    <property type="component" value="Unassembled WGS sequence"/>
</dbReference>
<gene>
    <name evidence="2" type="ORF">SO802_017588</name>
</gene>
<accession>A0AAW2CIE7</accession>